<dbReference type="EMBL" id="JBBMFV010000004">
    <property type="protein sequence ID" value="MEO3942131.1"/>
    <property type="molecule type" value="Genomic_DNA"/>
</dbReference>
<dbReference type="InterPro" id="IPR036265">
    <property type="entry name" value="HIT-like_sf"/>
</dbReference>
<comment type="caution">
    <text evidence="1">The sequence shown here is derived from an EMBL/GenBank/DDBJ whole genome shotgun (WGS) entry which is preliminary data.</text>
</comment>
<dbReference type="Proteomes" id="UP001448614">
    <property type="component" value="Unassembled WGS sequence"/>
</dbReference>
<reference evidence="1 2" key="1">
    <citation type="journal article" date="2024" name="Appl. Microbiol. Biotechnol.">
        <title>Biosynthetic gene clusters with biotechnological applications in novel Antarctic isolates from Actinomycetota.</title>
        <authorList>
            <person name="Bruna P."/>
            <person name="Nunez-Montero K."/>
            <person name="Contreras M.J."/>
            <person name="Leal K."/>
            <person name="Garcia M."/>
            <person name="Abanto M."/>
            <person name="Barrientos L."/>
        </authorList>
    </citation>
    <scope>NUCLEOTIDE SEQUENCE [LARGE SCALE GENOMIC DNA]</scope>
    <source>
        <strain evidence="1 2">Se16.17</strain>
    </source>
</reference>
<sequence>MLTSRQLLYRSAFWEIARPRHPLTAGHVLIRLSDPSTEFAHPSAADWLFCHRLVRAALADVLGATRCAIMFAHQWHPLGSAIGEPVAESSTPTFHLFGRWDGETTTPGHQLSLPAHRRTGEADHDMEATDAALREALRLARPETAVGPGAEAGAAVGPVADAGSVADAGPLTGLVRAVDAGPRHTVLEPVRAVHAISEVMTAELLAIGAALAALPRSGGAIGFSCVALEGGNSGSPLRIHALGRSAAEVKNPLEDLMSSPEVSLALL</sequence>
<protein>
    <submittedName>
        <fullName evidence="1">Uncharacterized protein</fullName>
    </submittedName>
</protein>
<evidence type="ECO:0000313" key="1">
    <source>
        <dbReference type="EMBL" id="MEO3942131.1"/>
    </source>
</evidence>
<dbReference type="SUPFAM" id="SSF54197">
    <property type="entry name" value="HIT-like"/>
    <property type="match status" value="1"/>
</dbReference>
<proteinExistence type="predicted"/>
<gene>
    <name evidence="1" type="ORF">V3C41_13700</name>
</gene>
<name>A0ABV0GU68_PAENI</name>
<organism evidence="1 2">
    <name type="scientific">Paenarthrobacter nicotinovorans</name>
    <name type="common">Arthrobacter nicotinovorans</name>
    <dbReference type="NCBI Taxonomy" id="29320"/>
    <lineage>
        <taxon>Bacteria</taxon>
        <taxon>Bacillati</taxon>
        <taxon>Actinomycetota</taxon>
        <taxon>Actinomycetes</taxon>
        <taxon>Micrococcales</taxon>
        <taxon>Micrococcaceae</taxon>
        <taxon>Paenarthrobacter</taxon>
    </lineage>
</organism>
<dbReference type="RefSeq" id="WP_347782903.1">
    <property type="nucleotide sequence ID" value="NZ_JBBMFV010000004.1"/>
</dbReference>
<accession>A0ABV0GU68</accession>
<evidence type="ECO:0000313" key="2">
    <source>
        <dbReference type="Proteomes" id="UP001448614"/>
    </source>
</evidence>
<keyword evidence="2" id="KW-1185">Reference proteome</keyword>